<evidence type="ECO:0000313" key="2">
    <source>
        <dbReference type="Proteomes" id="UP000203464"/>
    </source>
</evidence>
<accession>A0A238KFW6</accession>
<dbReference type="Proteomes" id="UP000203464">
    <property type="component" value="Unassembled WGS sequence"/>
</dbReference>
<proteinExistence type="predicted"/>
<dbReference type="OrthoDB" id="7605387at2"/>
<reference evidence="2" key="1">
    <citation type="submission" date="2017-05" db="EMBL/GenBank/DDBJ databases">
        <authorList>
            <person name="Rodrigo-Torres L."/>
            <person name="Arahal R. D."/>
            <person name="Lucena T."/>
        </authorList>
    </citation>
    <scope>NUCLEOTIDE SEQUENCE [LARGE SCALE GENOMIC DNA]</scope>
    <source>
        <strain evidence="2">CECT 8868</strain>
    </source>
</reference>
<gene>
    <name evidence="1" type="ORF">OCA8868_02558</name>
</gene>
<organism evidence="1 2">
    <name type="scientific">Octadecabacter ascidiaceicola</name>
    <dbReference type="NCBI Taxonomy" id="1655543"/>
    <lineage>
        <taxon>Bacteria</taxon>
        <taxon>Pseudomonadati</taxon>
        <taxon>Pseudomonadota</taxon>
        <taxon>Alphaproteobacteria</taxon>
        <taxon>Rhodobacterales</taxon>
        <taxon>Roseobacteraceae</taxon>
        <taxon>Octadecabacter</taxon>
    </lineage>
</organism>
<evidence type="ECO:0000313" key="1">
    <source>
        <dbReference type="EMBL" id="SMX41651.1"/>
    </source>
</evidence>
<name>A0A238KFW6_9RHOB</name>
<protein>
    <submittedName>
        <fullName evidence="1">Uncharacterized protein</fullName>
    </submittedName>
</protein>
<sequence length="199" mass="21829">MICAAQEDIDAMWTAGATVAPFSGLAKAFTRQLPLLEVEKEPSLIHIRLLVTIKCLDKFLSMNSMLTANEASGRSLGFGGYLKGMDADLFSTDPFGFDEASRRTLAEQTTLSKEDLDGLTSLMADHSLQCIKRLDQDEAGNSVVLLTSYECSEPDKLISHIPTHRSPRWVQVPSGINNYENLEPVSKIAVENRVLASPI</sequence>
<dbReference type="AlphaFoldDB" id="A0A238KFW6"/>
<keyword evidence="2" id="KW-1185">Reference proteome</keyword>
<dbReference type="EMBL" id="FXYD01000004">
    <property type="protein sequence ID" value="SMX41651.1"/>
    <property type="molecule type" value="Genomic_DNA"/>
</dbReference>
<dbReference type="RefSeq" id="WP_093996939.1">
    <property type="nucleotide sequence ID" value="NZ_FXYD01000004.1"/>
</dbReference>